<keyword evidence="3" id="KW-1185">Reference proteome</keyword>
<keyword evidence="1" id="KW-0812">Transmembrane</keyword>
<dbReference type="AlphaFoldDB" id="A0A3S4GQ87"/>
<keyword evidence="1" id="KW-1133">Transmembrane helix</keyword>
<keyword evidence="1" id="KW-0472">Membrane</keyword>
<feature type="transmembrane region" description="Helical" evidence="1">
    <location>
        <begin position="6"/>
        <end position="28"/>
    </location>
</feature>
<proteinExistence type="predicted"/>
<evidence type="ECO:0000313" key="3">
    <source>
        <dbReference type="Proteomes" id="UP000270743"/>
    </source>
</evidence>
<organism evidence="2 3">
    <name type="scientific">Paracoccus haematequi</name>
    <dbReference type="NCBI Taxonomy" id="2491866"/>
    <lineage>
        <taxon>Bacteria</taxon>
        <taxon>Pseudomonadati</taxon>
        <taxon>Pseudomonadota</taxon>
        <taxon>Alphaproteobacteria</taxon>
        <taxon>Rhodobacterales</taxon>
        <taxon>Paracoccaceae</taxon>
        <taxon>Paracoccus</taxon>
    </lineage>
</organism>
<accession>A0A3S4GQ87</accession>
<dbReference type="Proteomes" id="UP000270743">
    <property type="component" value="Unassembled WGS sequence"/>
</dbReference>
<name>A0A3S4GQ87_9RHOB</name>
<gene>
    <name evidence="2" type="ORF">PARHAE_03349</name>
</gene>
<dbReference type="RefSeq" id="WP_126155731.1">
    <property type="nucleotide sequence ID" value="NZ_UZWE01000050.1"/>
</dbReference>
<sequence>MTRTRILIAAAGAAILLIAVIAATALFPGGPLSRKEMRLVDGFAAAYTACMDSAGDANGISLGDCNEAKILKARIDEAGLCIDYDNTRQDTYEDFYRCGSAR</sequence>
<evidence type="ECO:0000256" key="1">
    <source>
        <dbReference type="SAM" id="Phobius"/>
    </source>
</evidence>
<evidence type="ECO:0000313" key="2">
    <source>
        <dbReference type="EMBL" id="VDS10136.1"/>
    </source>
</evidence>
<protein>
    <submittedName>
        <fullName evidence="2">Uncharacterized protein</fullName>
    </submittedName>
</protein>
<dbReference type="EMBL" id="UZWE01000050">
    <property type="protein sequence ID" value="VDS10136.1"/>
    <property type="molecule type" value="Genomic_DNA"/>
</dbReference>
<reference evidence="2 3" key="1">
    <citation type="submission" date="2018-12" db="EMBL/GenBank/DDBJ databases">
        <authorList>
            <person name="Criscuolo A."/>
        </authorList>
    </citation>
    <scope>NUCLEOTIDE SEQUENCE [LARGE SCALE GENOMIC DNA]</scope>
    <source>
        <strain evidence="2">ACIP1116241</strain>
    </source>
</reference>
<dbReference type="OrthoDB" id="7781177at2"/>